<name>A0A7R7DQ98_9ACTN</name>
<dbReference type="EMBL" id="AP023355">
    <property type="protein sequence ID" value="BCJ35741.1"/>
    <property type="molecule type" value="Genomic_DNA"/>
</dbReference>
<proteinExistence type="predicted"/>
<dbReference type="AlphaFoldDB" id="A0A7R7DQ98"/>
<keyword evidence="2" id="KW-1185">Reference proteome</keyword>
<sequence length="262" mass="29962">MERRIPMQTMKFPTQDASDAAMEILYLQEVARQATIGSEAIVKALRLGLNHDSRDPEVWASIQTSLFACICVVRLIYSSDRILWQPTNGDRHHARAVSTNRSDRIKDLLDMGDDSPLLQVAEVRNAFEHFDERLDQRIDSGAECVSDWYISDGTVMMTPQNGHQTAVGLRIFYPEGGLLLFDDQRVDPYSVDLQLMYLQKKTAEKIREIEQRVKGSGRFSPGPIATLMSREVAEDRRREWLQKRKSAMIQIKELPVVRLPDS</sequence>
<dbReference type="KEGG" id="atl:Athai_32440"/>
<organism evidence="1 2">
    <name type="scientific">Actinocatenispora thailandica</name>
    <dbReference type="NCBI Taxonomy" id="227318"/>
    <lineage>
        <taxon>Bacteria</taxon>
        <taxon>Bacillati</taxon>
        <taxon>Actinomycetota</taxon>
        <taxon>Actinomycetes</taxon>
        <taxon>Micromonosporales</taxon>
        <taxon>Micromonosporaceae</taxon>
        <taxon>Actinocatenispora</taxon>
    </lineage>
</organism>
<gene>
    <name evidence="1" type="ORF">Athai_32440</name>
</gene>
<evidence type="ECO:0000313" key="1">
    <source>
        <dbReference type="EMBL" id="BCJ35741.1"/>
    </source>
</evidence>
<accession>A0A7R7DQ98</accession>
<dbReference type="Proteomes" id="UP000611640">
    <property type="component" value="Chromosome"/>
</dbReference>
<evidence type="ECO:0000313" key="2">
    <source>
        <dbReference type="Proteomes" id="UP000611640"/>
    </source>
</evidence>
<reference evidence="1 2" key="1">
    <citation type="submission" date="2020-08" db="EMBL/GenBank/DDBJ databases">
        <title>Whole genome shotgun sequence of Actinocatenispora thailandica NBRC 105041.</title>
        <authorList>
            <person name="Komaki H."/>
            <person name="Tamura T."/>
        </authorList>
    </citation>
    <scope>NUCLEOTIDE SEQUENCE [LARGE SCALE GENOMIC DNA]</scope>
    <source>
        <strain evidence="1 2">NBRC 105041</strain>
    </source>
</reference>
<protein>
    <submittedName>
        <fullName evidence="1">Uncharacterized protein</fullName>
    </submittedName>
</protein>
<dbReference type="RefSeq" id="WP_203962223.1">
    <property type="nucleotide sequence ID" value="NZ_AP023355.1"/>
</dbReference>